<evidence type="ECO:0000313" key="4">
    <source>
        <dbReference type="Proteomes" id="UP000275846"/>
    </source>
</evidence>
<keyword evidence="1" id="KW-0812">Transmembrane</keyword>
<keyword evidence="1" id="KW-0472">Membrane</keyword>
<evidence type="ECO:0000259" key="2">
    <source>
        <dbReference type="Pfam" id="PF00078"/>
    </source>
</evidence>
<dbReference type="InterPro" id="IPR000477">
    <property type="entry name" value="RT_dom"/>
</dbReference>
<evidence type="ECO:0000313" key="5">
    <source>
        <dbReference type="WBParaSite" id="SSLN_0001995801-mRNA-1"/>
    </source>
</evidence>
<proteinExistence type="predicted"/>
<dbReference type="EMBL" id="UYSU01046729">
    <property type="protein sequence ID" value="VDM05619.1"/>
    <property type="molecule type" value="Genomic_DNA"/>
</dbReference>
<sequence length="167" mass="18928">ATIFHLYKRKGNRQLCDNHSGISFINIAGKIVARILLNRLNGHLEQGLLPESQCGFRRHRNNRYDLCRPPAKREVPGDANSPIHHLRDLTKNFDTVNCNGLWKVMQKFCCLELFTHMLRQLPEGMTARVTDNGMVSEAFAMTNGVKQGCLLAPTLFSLMFLAMLMDA</sequence>
<protein>
    <submittedName>
        <fullName evidence="5">Reverse transcriptase domain-containing protein</fullName>
    </submittedName>
</protein>
<dbReference type="Proteomes" id="UP000275846">
    <property type="component" value="Unassembled WGS sequence"/>
</dbReference>
<dbReference type="PANTHER" id="PTHR47027:SF26">
    <property type="entry name" value="REVERSE TRANSCRIPTASE DOMAIN-CONTAINING PROTEIN"/>
    <property type="match status" value="1"/>
</dbReference>
<name>A0A183TRY4_SCHSO</name>
<dbReference type="WBParaSite" id="SSLN_0001995801-mRNA-1">
    <property type="protein sequence ID" value="SSLN_0001995801-mRNA-1"/>
    <property type="gene ID" value="SSLN_0001995801"/>
</dbReference>
<reference evidence="3 4" key="2">
    <citation type="submission" date="2018-11" db="EMBL/GenBank/DDBJ databases">
        <authorList>
            <consortium name="Pathogen Informatics"/>
        </authorList>
    </citation>
    <scope>NUCLEOTIDE SEQUENCE [LARGE SCALE GENOMIC DNA]</scope>
    <source>
        <strain evidence="3 4">NST_G2</strain>
    </source>
</reference>
<feature type="transmembrane region" description="Helical" evidence="1">
    <location>
        <begin position="148"/>
        <end position="165"/>
    </location>
</feature>
<feature type="domain" description="Reverse transcriptase" evidence="2">
    <location>
        <begin position="21"/>
        <end position="161"/>
    </location>
</feature>
<gene>
    <name evidence="3" type="ORF">SSLN_LOCUS19233</name>
</gene>
<dbReference type="AlphaFoldDB" id="A0A183TRY4"/>
<evidence type="ECO:0000313" key="3">
    <source>
        <dbReference type="EMBL" id="VDM05619.1"/>
    </source>
</evidence>
<keyword evidence="4" id="KW-1185">Reference proteome</keyword>
<dbReference type="Pfam" id="PF00078">
    <property type="entry name" value="RVT_1"/>
    <property type="match status" value="1"/>
</dbReference>
<dbReference type="PANTHER" id="PTHR47027">
    <property type="entry name" value="REVERSE TRANSCRIPTASE DOMAIN-CONTAINING PROTEIN"/>
    <property type="match status" value="1"/>
</dbReference>
<accession>A0A183TRY4</accession>
<organism evidence="5">
    <name type="scientific">Schistocephalus solidus</name>
    <name type="common">Tapeworm</name>
    <dbReference type="NCBI Taxonomy" id="70667"/>
    <lineage>
        <taxon>Eukaryota</taxon>
        <taxon>Metazoa</taxon>
        <taxon>Spiralia</taxon>
        <taxon>Lophotrochozoa</taxon>
        <taxon>Platyhelminthes</taxon>
        <taxon>Cestoda</taxon>
        <taxon>Eucestoda</taxon>
        <taxon>Diphyllobothriidea</taxon>
        <taxon>Diphyllobothriidae</taxon>
        <taxon>Schistocephalus</taxon>
    </lineage>
</organism>
<keyword evidence="1" id="KW-1133">Transmembrane helix</keyword>
<reference evidence="5" key="1">
    <citation type="submission" date="2016-06" db="UniProtKB">
        <authorList>
            <consortium name="WormBaseParasite"/>
        </authorList>
    </citation>
    <scope>IDENTIFICATION</scope>
</reference>
<evidence type="ECO:0000256" key="1">
    <source>
        <dbReference type="SAM" id="Phobius"/>
    </source>
</evidence>
<dbReference type="OrthoDB" id="10070415at2759"/>